<evidence type="ECO:0000313" key="3">
    <source>
        <dbReference type="Proteomes" id="UP000000267"/>
    </source>
</evidence>
<dbReference type="OrthoDB" id="5413003at2759"/>
<proteinExistence type="predicted"/>
<dbReference type="RefSeq" id="XP_001645351.1">
    <property type="nucleotide sequence ID" value="XM_001645301.1"/>
</dbReference>
<feature type="compositionally biased region" description="Basic and acidic residues" evidence="1">
    <location>
        <begin position="405"/>
        <end position="415"/>
    </location>
</feature>
<evidence type="ECO:0008006" key="4">
    <source>
        <dbReference type="Google" id="ProtNLM"/>
    </source>
</evidence>
<dbReference type="PANTHER" id="PTHR37287:SF1">
    <property type="entry name" value="INO EIGHTY SUBUNIT 1"/>
    <property type="match status" value="1"/>
</dbReference>
<dbReference type="GO" id="GO:0031011">
    <property type="term" value="C:Ino80 complex"/>
    <property type="evidence" value="ECO:0007669"/>
    <property type="project" value="EnsemblFungi"/>
</dbReference>
<dbReference type="AlphaFoldDB" id="A7TJR4"/>
<feature type="compositionally biased region" description="Acidic residues" evidence="1">
    <location>
        <begin position="41"/>
        <end position="68"/>
    </location>
</feature>
<dbReference type="GeneID" id="5545711"/>
<dbReference type="HOGENOM" id="CLU_409922_0_0_1"/>
<accession>A7TJR4</accession>
<sequence>MGSRVYDPIHDVFQASPDAGGGQDRNGGSKVELEAKKGEAKEEEDGEPEQEPEQEQEQEHGDDDDEEEKSLAKKTDLLVPSVTTGKKKMKESSKYNRHLKKPDGDYFTRSDVQFHFLSLLLSDKRLLFTNIFKDVYSKNIAPVPAENETINVTDSNYDARCFVFNDKLTFSQAYILAVACSTKGSKILRDKMLYDQQVAFSTCVLGFLVNIGRLNTTVNFYLEMTSQLRTFHSVPCLQYGNSDPKSLQDTPRLKSILKSLAVGNDPVDLSKVYENVQTIDKMNIINLIFTICDNVSLINMKFIQKYVDVNEQFSTLFSMLDSPGYEPEDRCTVLLWLLYIHLETDLSDEQVEEAVKLFAEEGETKLKLRATSKDYDVDPEEEINFGKEQQIKRREFMAKINAKHMEEQKEGRKSAEASSPVKGNDIDVDEDNESTRNNDKEDSAVPLEESNVDDGTGEKSQQPPLKKRRVREPKSQLAAKERPSTASSLESSKSSNVSPLPKSDSVPLTSEQSDRQLRVSKLLETDEKKYVCKGLEEGKLVSQSQFINDLTTAQAFAKLKRKELGLMKAFNEFEDISLANVLGVRGRKRKKFKNNLLGFETDYLKYFGYIKKKLLNNKDEFENVDYGDNSEPIFKLPDDGL</sequence>
<feature type="region of interest" description="Disordered" evidence="1">
    <location>
        <begin position="405"/>
        <end position="515"/>
    </location>
</feature>
<dbReference type="EMBL" id="DS480403">
    <property type="protein sequence ID" value="EDO17493.1"/>
    <property type="molecule type" value="Genomic_DNA"/>
</dbReference>
<protein>
    <recommendedName>
        <fullName evidence="4">Ino eighty subunit 1</fullName>
    </recommendedName>
</protein>
<reference evidence="2 3" key="1">
    <citation type="journal article" date="2007" name="Proc. Natl. Acad. Sci. U.S.A.">
        <title>Independent sorting-out of thousands of duplicated gene pairs in two yeast species descended from a whole-genome duplication.</title>
        <authorList>
            <person name="Scannell D.R."/>
            <person name="Frank A.C."/>
            <person name="Conant G.C."/>
            <person name="Byrne K.P."/>
            <person name="Woolfit M."/>
            <person name="Wolfe K.H."/>
        </authorList>
    </citation>
    <scope>NUCLEOTIDE SEQUENCE [LARGE SCALE GENOMIC DNA]</scope>
    <source>
        <strain evidence="3">ATCC 22028 / DSM 70294 / BCRC 21397 / CBS 2163 / NBRC 10782 / NRRL Y-8283 / UCD 57-17</strain>
    </source>
</reference>
<gene>
    <name evidence="2" type="ORF">Kpol_1058p30</name>
</gene>
<dbReference type="eggNOG" id="ENOG502QVDM">
    <property type="taxonomic scope" value="Eukaryota"/>
</dbReference>
<dbReference type="InterPro" id="IPR038014">
    <property type="entry name" value="Ies1"/>
</dbReference>
<dbReference type="Proteomes" id="UP000000267">
    <property type="component" value="Unassembled WGS sequence"/>
</dbReference>
<dbReference type="STRING" id="436907.A7TJR4"/>
<feature type="compositionally biased region" description="Basic and acidic residues" evidence="1">
    <location>
        <begin position="31"/>
        <end position="40"/>
    </location>
</feature>
<evidence type="ECO:0000256" key="1">
    <source>
        <dbReference type="SAM" id="MobiDB-lite"/>
    </source>
</evidence>
<feature type="compositionally biased region" description="Low complexity" evidence="1">
    <location>
        <begin position="484"/>
        <end position="503"/>
    </location>
</feature>
<dbReference type="OMA" id="VYDPIHD"/>
<keyword evidence="3" id="KW-1185">Reference proteome</keyword>
<dbReference type="GO" id="GO:0006338">
    <property type="term" value="P:chromatin remodeling"/>
    <property type="evidence" value="ECO:0007669"/>
    <property type="project" value="EnsemblFungi"/>
</dbReference>
<dbReference type="PANTHER" id="PTHR37287">
    <property type="entry name" value="INO EIGHTY SUBUNIT 1"/>
    <property type="match status" value="1"/>
</dbReference>
<evidence type="ECO:0000313" key="2">
    <source>
        <dbReference type="EMBL" id="EDO17493.1"/>
    </source>
</evidence>
<dbReference type="InParanoid" id="A7TJR4"/>
<organism evidence="3">
    <name type="scientific">Vanderwaltozyma polyspora (strain ATCC 22028 / DSM 70294 / BCRC 21397 / CBS 2163 / NBRC 10782 / NRRL Y-8283 / UCD 57-17)</name>
    <name type="common">Kluyveromyces polysporus</name>
    <dbReference type="NCBI Taxonomy" id="436907"/>
    <lineage>
        <taxon>Eukaryota</taxon>
        <taxon>Fungi</taxon>
        <taxon>Dikarya</taxon>
        <taxon>Ascomycota</taxon>
        <taxon>Saccharomycotina</taxon>
        <taxon>Saccharomycetes</taxon>
        <taxon>Saccharomycetales</taxon>
        <taxon>Saccharomycetaceae</taxon>
        <taxon>Vanderwaltozyma</taxon>
    </lineage>
</organism>
<feature type="region of interest" description="Disordered" evidence="1">
    <location>
        <begin position="1"/>
        <end position="77"/>
    </location>
</feature>
<dbReference type="FunCoup" id="A7TJR4">
    <property type="interactions" value="242"/>
</dbReference>
<dbReference type="GO" id="GO:0005829">
    <property type="term" value="C:cytosol"/>
    <property type="evidence" value="ECO:0007669"/>
    <property type="project" value="EnsemblFungi"/>
</dbReference>
<name>A7TJR4_VANPO</name>
<dbReference type="PhylomeDB" id="A7TJR4"/>
<dbReference type="KEGG" id="vpo:Kpol_1058p30"/>
<feature type="compositionally biased region" description="Basic and acidic residues" evidence="1">
    <location>
        <begin position="433"/>
        <end position="443"/>
    </location>
</feature>